<dbReference type="PANTHER" id="PTHR43434">
    <property type="entry name" value="PHOSPHOGLYCOLATE PHOSPHATASE"/>
    <property type="match status" value="1"/>
</dbReference>
<dbReference type="RefSeq" id="WP_057836074.1">
    <property type="nucleotide sequence ID" value="NZ_LLXZ01000096.1"/>
</dbReference>
<dbReference type="SFLD" id="SFLDS00003">
    <property type="entry name" value="Haloacid_Dehalogenase"/>
    <property type="match status" value="1"/>
</dbReference>
<evidence type="ECO:0000256" key="3">
    <source>
        <dbReference type="ARBA" id="ARBA00006171"/>
    </source>
</evidence>
<accession>A0A0R3LJL8</accession>
<protein>
    <recommendedName>
        <fullName evidence="4">phosphoglycolate phosphatase</fullName>
        <ecNumber evidence="4">3.1.3.18</ecNumber>
    </recommendedName>
</protein>
<keyword evidence="6" id="KW-1185">Reference proteome</keyword>
<organism evidence="5 6">
    <name type="scientific">Bradyrhizobium jicamae</name>
    <dbReference type="NCBI Taxonomy" id="280332"/>
    <lineage>
        <taxon>Bacteria</taxon>
        <taxon>Pseudomonadati</taxon>
        <taxon>Pseudomonadota</taxon>
        <taxon>Alphaproteobacteria</taxon>
        <taxon>Hyphomicrobiales</taxon>
        <taxon>Nitrobacteraceae</taxon>
        <taxon>Bradyrhizobium</taxon>
    </lineage>
</organism>
<dbReference type="Gene3D" id="1.10.150.240">
    <property type="entry name" value="Putative phosphatase, domain 2"/>
    <property type="match status" value="1"/>
</dbReference>
<reference evidence="5 6" key="1">
    <citation type="submission" date="2014-03" db="EMBL/GenBank/DDBJ databases">
        <title>Bradyrhizobium valentinum sp. nov., isolated from effective nodules of Lupinus mariae-josephae, a lupine endemic of basic-lime soils in Eastern Spain.</title>
        <authorList>
            <person name="Duran D."/>
            <person name="Rey L."/>
            <person name="Navarro A."/>
            <person name="Busquets A."/>
            <person name="Imperial J."/>
            <person name="Ruiz-Argueso T."/>
        </authorList>
    </citation>
    <scope>NUCLEOTIDE SEQUENCE [LARGE SCALE GENOMIC DNA]</scope>
    <source>
        <strain evidence="5 6">PAC68</strain>
    </source>
</reference>
<dbReference type="AlphaFoldDB" id="A0A0R3LJL8"/>
<dbReference type="InterPro" id="IPR023198">
    <property type="entry name" value="PGP-like_dom2"/>
</dbReference>
<dbReference type="InterPro" id="IPR041492">
    <property type="entry name" value="HAD_2"/>
</dbReference>
<dbReference type="GO" id="GO:0008967">
    <property type="term" value="F:phosphoglycolate phosphatase activity"/>
    <property type="evidence" value="ECO:0007669"/>
    <property type="project" value="UniProtKB-EC"/>
</dbReference>
<dbReference type="OrthoDB" id="9793014at2"/>
<dbReference type="SUPFAM" id="SSF56784">
    <property type="entry name" value="HAD-like"/>
    <property type="match status" value="1"/>
</dbReference>
<dbReference type="InterPro" id="IPR023214">
    <property type="entry name" value="HAD_sf"/>
</dbReference>
<comment type="caution">
    <text evidence="5">The sequence shown here is derived from an EMBL/GenBank/DDBJ whole genome shotgun (WGS) entry which is preliminary data.</text>
</comment>
<evidence type="ECO:0000313" key="6">
    <source>
        <dbReference type="Proteomes" id="UP000050863"/>
    </source>
</evidence>
<dbReference type="GO" id="GO:0006281">
    <property type="term" value="P:DNA repair"/>
    <property type="evidence" value="ECO:0007669"/>
    <property type="project" value="TreeGrafter"/>
</dbReference>
<dbReference type="Gene3D" id="3.40.50.1000">
    <property type="entry name" value="HAD superfamily/HAD-like"/>
    <property type="match status" value="1"/>
</dbReference>
<dbReference type="Pfam" id="PF13419">
    <property type="entry name" value="HAD_2"/>
    <property type="match status" value="1"/>
</dbReference>
<comment type="catalytic activity">
    <reaction evidence="1">
        <text>2-phosphoglycolate + H2O = glycolate + phosphate</text>
        <dbReference type="Rhea" id="RHEA:14369"/>
        <dbReference type="ChEBI" id="CHEBI:15377"/>
        <dbReference type="ChEBI" id="CHEBI:29805"/>
        <dbReference type="ChEBI" id="CHEBI:43474"/>
        <dbReference type="ChEBI" id="CHEBI:58033"/>
        <dbReference type="EC" id="3.1.3.18"/>
    </reaction>
</comment>
<dbReference type="SFLD" id="SFLDG01129">
    <property type="entry name" value="C1.5:_HAD__Beta-PGM__Phosphata"/>
    <property type="match status" value="1"/>
</dbReference>
<dbReference type="InterPro" id="IPR036412">
    <property type="entry name" value="HAD-like_sf"/>
</dbReference>
<evidence type="ECO:0000256" key="2">
    <source>
        <dbReference type="ARBA" id="ARBA00004818"/>
    </source>
</evidence>
<sequence>MKPVLVFDWNGTLLDDAYTVLQATNAILDRFDHATIDMKTFREHFDVPLSLLYRSLGMSHEEIETVDRDGSAIFHDTYEPLAGKTDLREGARRVLELAHREAASCIIVSNHIVDPLRSQLRRLGINDYINDVLAFESRATQYKSMSKGERLRLYMQKNNLKPASTFIIGDMPVETDIARNLGLISISITGGFVSDSRLRAAHPDYTICNHHELLPILQRHGFFGMHKS</sequence>
<dbReference type="Proteomes" id="UP000050863">
    <property type="component" value="Unassembled WGS sequence"/>
</dbReference>
<gene>
    <name evidence="5" type="ORF">CQ12_25340</name>
</gene>
<proteinExistence type="inferred from homology"/>
<evidence type="ECO:0000256" key="4">
    <source>
        <dbReference type="ARBA" id="ARBA00013078"/>
    </source>
</evidence>
<comment type="pathway">
    <text evidence="2">Organic acid metabolism; glycolate biosynthesis; glycolate from 2-phosphoglycolate: step 1/1.</text>
</comment>
<dbReference type="PANTHER" id="PTHR43434:SF1">
    <property type="entry name" value="PHOSPHOGLYCOLATE PHOSPHATASE"/>
    <property type="match status" value="1"/>
</dbReference>
<evidence type="ECO:0000313" key="5">
    <source>
        <dbReference type="EMBL" id="KRR07927.1"/>
    </source>
</evidence>
<dbReference type="InterPro" id="IPR050155">
    <property type="entry name" value="HAD-like_hydrolase_sf"/>
</dbReference>
<dbReference type="GO" id="GO:0005829">
    <property type="term" value="C:cytosol"/>
    <property type="evidence" value="ECO:0007669"/>
    <property type="project" value="TreeGrafter"/>
</dbReference>
<evidence type="ECO:0000256" key="1">
    <source>
        <dbReference type="ARBA" id="ARBA00000830"/>
    </source>
</evidence>
<name>A0A0R3LJL8_9BRAD</name>
<dbReference type="STRING" id="280332.CQ12_25340"/>
<dbReference type="EMBL" id="LLXZ01000096">
    <property type="protein sequence ID" value="KRR07927.1"/>
    <property type="molecule type" value="Genomic_DNA"/>
</dbReference>
<comment type="similarity">
    <text evidence="3">Belongs to the HAD-like hydrolase superfamily. CbbY/CbbZ/Gph/YieH family.</text>
</comment>
<dbReference type="EC" id="3.1.3.18" evidence="4"/>